<comment type="caution">
    <text evidence="1">The sequence shown here is derived from an EMBL/GenBank/DDBJ whole genome shotgun (WGS) entry which is preliminary data.</text>
</comment>
<dbReference type="PANTHER" id="PTHR46481">
    <property type="entry name" value="ZINC FINGER BED DOMAIN-CONTAINING PROTEIN 4"/>
    <property type="match status" value="1"/>
</dbReference>
<evidence type="ECO:0000313" key="1">
    <source>
        <dbReference type="EMBL" id="KAK8999778.1"/>
    </source>
</evidence>
<dbReference type="PANTHER" id="PTHR46481:SF7">
    <property type="entry name" value="ZINC FINGER BED DOMAIN-CONTAINING PROTEIN RICESLEEPER 2-LIKE"/>
    <property type="match status" value="1"/>
</dbReference>
<evidence type="ECO:0000313" key="2">
    <source>
        <dbReference type="Proteomes" id="UP001396334"/>
    </source>
</evidence>
<dbReference type="InterPro" id="IPR052035">
    <property type="entry name" value="ZnF_BED_domain_contain"/>
</dbReference>
<dbReference type="Proteomes" id="UP001396334">
    <property type="component" value="Unassembled WGS sequence"/>
</dbReference>
<protein>
    <recommendedName>
        <fullName evidence="3">hAT-like transposase RNase-H fold domain-containing protein</fullName>
    </recommendedName>
</protein>
<dbReference type="EMBL" id="JBBPBN010000039">
    <property type="protein sequence ID" value="KAK8999778.1"/>
    <property type="molecule type" value="Genomic_DNA"/>
</dbReference>
<evidence type="ECO:0008006" key="3">
    <source>
        <dbReference type="Google" id="ProtNLM"/>
    </source>
</evidence>
<sequence length="137" mass="16208">MRCVVHVINLIVQEGVKNASVFFDRVRVVVRYIRASPLRMKRFYDRAKEELVDTKAHLHMRLNVAAKYELAFDSYARDDNSFFLDLTVGDEIPTFDDWENVQRIVNILHPFYDLTLKVFGSLHVTANYFWETLIEIH</sequence>
<name>A0ABR2QGG0_9ROSI</name>
<reference evidence="1 2" key="1">
    <citation type="journal article" date="2024" name="G3 (Bethesda)">
        <title>Genome assembly of Hibiscus sabdariffa L. provides insights into metabolisms of medicinal natural products.</title>
        <authorList>
            <person name="Kim T."/>
        </authorList>
    </citation>
    <scope>NUCLEOTIDE SEQUENCE [LARGE SCALE GENOMIC DNA]</scope>
    <source>
        <strain evidence="1">TK-2024</strain>
        <tissue evidence="1">Old leaves</tissue>
    </source>
</reference>
<gene>
    <name evidence="1" type="ORF">V6N11_065275</name>
</gene>
<proteinExistence type="predicted"/>
<dbReference type="InterPro" id="IPR012337">
    <property type="entry name" value="RNaseH-like_sf"/>
</dbReference>
<organism evidence="1 2">
    <name type="scientific">Hibiscus sabdariffa</name>
    <name type="common">roselle</name>
    <dbReference type="NCBI Taxonomy" id="183260"/>
    <lineage>
        <taxon>Eukaryota</taxon>
        <taxon>Viridiplantae</taxon>
        <taxon>Streptophyta</taxon>
        <taxon>Embryophyta</taxon>
        <taxon>Tracheophyta</taxon>
        <taxon>Spermatophyta</taxon>
        <taxon>Magnoliopsida</taxon>
        <taxon>eudicotyledons</taxon>
        <taxon>Gunneridae</taxon>
        <taxon>Pentapetalae</taxon>
        <taxon>rosids</taxon>
        <taxon>malvids</taxon>
        <taxon>Malvales</taxon>
        <taxon>Malvaceae</taxon>
        <taxon>Malvoideae</taxon>
        <taxon>Hibiscus</taxon>
    </lineage>
</organism>
<accession>A0ABR2QGG0</accession>
<keyword evidence="2" id="KW-1185">Reference proteome</keyword>
<dbReference type="SUPFAM" id="SSF53098">
    <property type="entry name" value="Ribonuclease H-like"/>
    <property type="match status" value="1"/>
</dbReference>